<proteinExistence type="predicted"/>
<accession>A0ABV9BYV2</accession>
<dbReference type="EMBL" id="JBHSGA010000008">
    <property type="protein sequence ID" value="MFC4525905.1"/>
    <property type="molecule type" value="Genomic_DNA"/>
</dbReference>
<name>A0ABV9BYV2_9GAMM</name>
<evidence type="ECO:0000313" key="2">
    <source>
        <dbReference type="EMBL" id="MFC4525905.1"/>
    </source>
</evidence>
<reference evidence="3" key="1">
    <citation type="journal article" date="2019" name="Int. J. Syst. Evol. Microbiol.">
        <title>The Global Catalogue of Microorganisms (GCM) 10K type strain sequencing project: providing services to taxonomists for standard genome sequencing and annotation.</title>
        <authorList>
            <consortium name="The Broad Institute Genomics Platform"/>
            <consortium name="The Broad Institute Genome Sequencing Center for Infectious Disease"/>
            <person name="Wu L."/>
            <person name="Ma J."/>
        </authorList>
    </citation>
    <scope>NUCLEOTIDE SEQUENCE [LARGE SCALE GENOMIC DNA]</scope>
    <source>
        <strain evidence="3">CCM 4481</strain>
    </source>
</reference>
<evidence type="ECO:0008006" key="4">
    <source>
        <dbReference type="Google" id="ProtNLM"/>
    </source>
</evidence>
<dbReference type="SUPFAM" id="SSF53474">
    <property type="entry name" value="alpha/beta-Hydrolases"/>
    <property type="match status" value="1"/>
</dbReference>
<dbReference type="InterPro" id="IPR029058">
    <property type="entry name" value="AB_hydrolase_fold"/>
</dbReference>
<organism evidence="2 3">
    <name type="scientific">Dyella halodurans</name>
    <dbReference type="NCBI Taxonomy" id="1920171"/>
    <lineage>
        <taxon>Bacteria</taxon>
        <taxon>Pseudomonadati</taxon>
        <taxon>Pseudomonadota</taxon>
        <taxon>Gammaproteobacteria</taxon>
        <taxon>Lysobacterales</taxon>
        <taxon>Rhodanobacteraceae</taxon>
        <taxon>Dyella</taxon>
    </lineage>
</organism>
<dbReference type="RefSeq" id="WP_266150622.1">
    <property type="nucleotide sequence ID" value="NZ_CP064028.1"/>
</dbReference>
<gene>
    <name evidence="2" type="ORF">ACFO5W_04575</name>
</gene>
<sequence>MIWRHLLALGTLLPLTVAAGDAAAAKTGLLGDVTFTEYSTYASSAELARRLVSPLNVLRLQHQAAATHVGISEQPIDLAREHFALYVPAREPAAGYALLVFVPPWPQAEIPPRWIPALERLGVILVSAANAGNDANVLDRRDPLALLAAHNVMSRYHVDPARVFIGGFSGGSRVALRLALGYPDLFRGALLDAGSDVIGEQIPSPPRDLLYRFQESTRLVYLTGERDVFHEDADQRSRQSLRTWCVFDVDNQTMPWTGHELADGSSLERALKSLAVHRSAEPGKLASCRASMDSLLSQQLDQAQGLIASGASGPARQLLDQIDTHYGGLAAPRSVELAQRLSGVP</sequence>
<feature type="chain" id="PRO_5046752669" description="Alpha/beta hydrolase" evidence="1">
    <location>
        <begin position="20"/>
        <end position="345"/>
    </location>
</feature>
<dbReference type="Gene3D" id="3.40.50.1820">
    <property type="entry name" value="alpha/beta hydrolase"/>
    <property type="match status" value="1"/>
</dbReference>
<dbReference type="Proteomes" id="UP001595961">
    <property type="component" value="Unassembled WGS sequence"/>
</dbReference>
<comment type="caution">
    <text evidence="2">The sequence shown here is derived from an EMBL/GenBank/DDBJ whole genome shotgun (WGS) entry which is preliminary data.</text>
</comment>
<evidence type="ECO:0000313" key="3">
    <source>
        <dbReference type="Proteomes" id="UP001595961"/>
    </source>
</evidence>
<feature type="signal peptide" evidence="1">
    <location>
        <begin position="1"/>
        <end position="19"/>
    </location>
</feature>
<evidence type="ECO:0000256" key="1">
    <source>
        <dbReference type="SAM" id="SignalP"/>
    </source>
</evidence>
<protein>
    <recommendedName>
        <fullName evidence="4">Alpha/beta hydrolase</fullName>
    </recommendedName>
</protein>
<keyword evidence="3" id="KW-1185">Reference proteome</keyword>
<keyword evidence="1" id="KW-0732">Signal</keyword>